<dbReference type="GO" id="GO:0005759">
    <property type="term" value="C:mitochondrial matrix"/>
    <property type="evidence" value="ECO:0007669"/>
    <property type="project" value="TreeGrafter"/>
</dbReference>
<comment type="pathway">
    <text evidence="3 15">Amino-acid biosynthesis; L-arginine biosynthesis; N(2)-acetyl-L-ornithine from L-glutamate: step 1/4.</text>
</comment>
<dbReference type="OMA" id="QASHTTF"/>
<comment type="caution">
    <text evidence="17">The sequence shown here is derived from an EMBL/GenBank/DDBJ whole genome shotgun (WGS) entry which is preliminary data.</text>
</comment>
<keyword evidence="11 15" id="KW-0012">Acyltransferase</keyword>
<comment type="similarity">
    <text evidence="4 15">Belongs to the acetyltransferase family.</text>
</comment>
<evidence type="ECO:0000256" key="12">
    <source>
        <dbReference type="ARBA" id="ARBA00030346"/>
    </source>
</evidence>
<dbReference type="InterPro" id="IPR006855">
    <property type="entry name" value="Vertebrate-like_GNAT_dom"/>
</dbReference>
<sequence length="551" mass="61992">MYSTLKRKTFVGISFKPKAMQFVSANGVPCAQKELSSSGIYHSKNEQNKNLLLTILKTSPTKRDAKVYLQRFAPLQIEPLPLLSASLRTPRPAEQDHFTFFHTNGGIDIALLKICEFDIQENSVLTGISHSIVQLRHLGLISIVIIEPSNSIYSNSSLNRMQRQNELSSLAEKVASAIEKQGGQTQTVTNGLYGMREDGSSFIENLAMLSGPLKRGQMPIITTSSEISRKSAEERTNDLLYALTELYSEKSREKTMEKFLVNKIFILNQDGGIPSHERGGSSHVFINLQQEFENIKTSLVEINTISSARHLKNLELVKKCLSLLPFTSSAIITTPKLATSNGHDSKTTPHPLIYNLLTDRPTFSSSLPIGAARTPKSTTSVIRHGVPIVKHLNLESSLRDSKIDLPRLLTLIEDSFARRLDLNHYKNRLEGKFASLIIAGDYEGCAITTYEKTNLGSKIPYLDKLAVLKSRQGSSCLADILFRSLTDTYPNEIFWRSRVDNPANKWYFERCKFSWKLPGSKWCLFWTGKLDYPDHITEYTRIVEQIEPSLM</sequence>
<evidence type="ECO:0000313" key="17">
    <source>
        <dbReference type="EMBL" id="OLL26681.1"/>
    </source>
</evidence>
<evidence type="ECO:0000313" key="18">
    <source>
        <dbReference type="Proteomes" id="UP000186594"/>
    </source>
</evidence>
<dbReference type="GO" id="GO:0004042">
    <property type="term" value="F:L-glutamate N-acetyltransferase activity"/>
    <property type="evidence" value="ECO:0007669"/>
    <property type="project" value="InterPro"/>
</dbReference>
<comment type="catalytic activity">
    <reaction evidence="14 15">
        <text>L-glutamate + acetyl-CoA = N-acetyl-L-glutamate + CoA + H(+)</text>
        <dbReference type="Rhea" id="RHEA:24292"/>
        <dbReference type="ChEBI" id="CHEBI:15378"/>
        <dbReference type="ChEBI" id="CHEBI:29985"/>
        <dbReference type="ChEBI" id="CHEBI:44337"/>
        <dbReference type="ChEBI" id="CHEBI:57287"/>
        <dbReference type="ChEBI" id="CHEBI:57288"/>
        <dbReference type="EC" id="2.3.1.1"/>
    </reaction>
</comment>
<evidence type="ECO:0000256" key="6">
    <source>
        <dbReference type="ARBA" id="ARBA00018802"/>
    </source>
</evidence>
<evidence type="ECO:0000256" key="1">
    <source>
        <dbReference type="ARBA" id="ARBA00002294"/>
    </source>
</evidence>
<dbReference type="GO" id="GO:0006592">
    <property type="term" value="P:ornithine biosynthetic process"/>
    <property type="evidence" value="ECO:0007669"/>
    <property type="project" value="TreeGrafter"/>
</dbReference>
<comment type="function">
    <text evidence="1 15">N-acetylglutamate synthase involved in arginine biosynthesis.</text>
</comment>
<dbReference type="EMBL" id="LXFE01000153">
    <property type="protein sequence ID" value="OLL26681.1"/>
    <property type="molecule type" value="Genomic_DNA"/>
</dbReference>
<keyword evidence="7 15" id="KW-0028">Amino-acid biosynthesis</keyword>
<keyword evidence="10 15" id="KW-0496">Mitochondrion</keyword>
<dbReference type="Gene3D" id="3.40.630.30">
    <property type="match status" value="1"/>
</dbReference>
<proteinExistence type="inferred from homology"/>
<keyword evidence="8 15" id="KW-0808">Transferase</keyword>
<evidence type="ECO:0000256" key="5">
    <source>
        <dbReference type="ARBA" id="ARBA00012697"/>
    </source>
</evidence>
<keyword evidence="18" id="KW-1185">Reference proteome</keyword>
<comment type="subcellular location">
    <subcellularLocation>
        <location evidence="2 15">Mitochondrion</location>
    </subcellularLocation>
</comment>
<evidence type="ECO:0000256" key="9">
    <source>
        <dbReference type="ARBA" id="ARBA00022946"/>
    </source>
</evidence>
<evidence type="ECO:0000256" key="8">
    <source>
        <dbReference type="ARBA" id="ARBA00022679"/>
    </source>
</evidence>
<dbReference type="Proteomes" id="UP000186594">
    <property type="component" value="Unassembled WGS sequence"/>
</dbReference>
<evidence type="ECO:0000259" key="16">
    <source>
        <dbReference type="PROSITE" id="PS51731"/>
    </source>
</evidence>
<reference evidence="17 18" key="1">
    <citation type="submission" date="2016-04" db="EMBL/GenBank/DDBJ databases">
        <title>Evolutionary innovation and constraint leading to complex multicellularity in the Ascomycota.</title>
        <authorList>
            <person name="Cisse O."/>
            <person name="Nguyen A."/>
            <person name="Hewitt D.A."/>
            <person name="Jedd G."/>
            <person name="Stajich J.E."/>
        </authorList>
    </citation>
    <scope>NUCLEOTIDE SEQUENCE [LARGE SCALE GENOMIC DNA]</scope>
    <source>
        <strain evidence="17 18">DAH-3</strain>
    </source>
</reference>
<dbReference type="UniPathway" id="UPA00068">
    <property type="reaction ID" value="UER00106"/>
</dbReference>
<evidence type="ECO:0000256" key="15">
    <source>
        <dbReference type="PIRNR" id="PIRNR007892"/>
    </source>
</evidence>
<dbReference type="STRING" id="1198029.A0A1U7LVZ5"/>
<dbReference type="InterPro" id="IPR011190">
    <property type="entry name" value="GlcNAc_Synth_fun"/>
</dbReference>
<dbReference type="PIRSF" id="PIRSF007892">
    <property type="entry name" value="NAGS_fungal"/>
    <property type="match status" value="1"/>
</dbReference>
<dbReference type="GO" id="GO:0006526">
    <property type="term" value="P:L-arginine biosynthetic process"/>
    <property type="evidence" value="ECO:0007669"/>
    <property type="project" value="UniProtKB-UniPathway"/>
</dbReference>
<dbReference type="EC" id="2.3.1.1" evidence="5 15"/>
<keyword evidence="9" id="KW-0809">Transit peptide</keyword>
<feature type="domain" description="N-acetyltransferase" evidence="16">
    <location>
        <begin position="392"/>
        <end position="550"/>
    </location>
</feature>
<dbReference type="PANTHER" id="PTHR23342:SF4">
    <property type="entry name" value="AMINO-ACID ACETYLTRANSFERASE, MITOCHONDRIAL"/>
    <property type="match status" value="1"/>
</dbReference>
<protein>
    <recommendedName>
        <fullName evidence="6 15">Amino-acid acetyltransferase, mitochondrial</fullName>
        <ecNumber evidence="5 15">2.3.1.1</ecNumber>
    </recommendedName>
    <alternativeName>
        <fullName evidence="12 15">Glutamate N-acetyltransferase</fullName>
    </alternativeName>
    <alternativeName>
        <fullName evidence="13 15">N-acetylglutamate synthase</fullName>
    </alternativeName>
</protein>
<dbReference type="OrthoDB" id="5585968at2759"/>
<organism evidence="17 18">
    <name type="scientific">Neolecta irregularis (strain DAH-3)</name>
    <dbReference type="NCBI Taxonomy" id="1198029"/>
    <lineage>
        <taxon>Eukaryota</taxon>
        <taxon>Fungi</taxon>
        <taxon>Dikarya</taxon>
        <taxon>Ascomycota</taxon>
        <taxon>Taphrinomycotina</taxon>
        <taxon>Neolectales</taxon>
        <taxon>Neolectaceae</taxon>
        <taxon>Neolecta</taxon>
    </lineage>
</organism>
<evidence type="ECO:0000256" key="7">
    <source>
        <dbReference type="ARBA" id="ARBA00022605"/>
    </source>
</evidence>
<evidence type="ECO:0000256" key="4">
    <source>
        <dbReference type="ARBA" id="ARBA00008694"/>
    </source>
</evidence>
<gene>
    <name evidence="17" type="ORF">NEOLI_002500</name>
</gene>
<accession>A0A1U7LVZ5</accession>
<evidence type="ECO:0000256" key="2">
    <source>
        <dbReference type="ARBA" id="ARBA00004173"/>
    </source>
</evidence>
<dbReference type="PROSITE" id="PS51731">
    <property type="entry name" value="GNAT_NAGS"/>
    <property type="match status" value="1"/>
</dbReference>
<evidence type="ECO:0000256" key="10">
    <source>
        <dbReference type="ARBA" id="ARBA00023128"/>
    </source>
</evidence>
<evidence type="ECO:0000256" key="13">
    <source>
        <dbReference type="ARBA" id="ARBA00033251"/>
    </source>
</evidence>
<evidence type="ECO:0000256" key="11">
    <source>
        <dbReference type="ARBA" id="ARBA00023315"/>
    </source>
</evidence>
<name>A0A1U7LVZ5_NEOID</name>
<dbReference type="Pfam" id="PF04768">
    <property type="entry name" value="NAT"/>
    <property type="match status" value="1"/>
</dbReference>
<dbReference type="PANTHER" id="PTHR23342">
    <property type="entry name" value="N-ACETYLGLUTAMATE SYNTHASE"/>
    <property type="match status" value="1"/>
</dbReference>
<dbReference type="AlphaFoldDB" id="A0A1U7LVZ5"/>
<evidence type="ECO:0000256" key="3">
    <source>
        <dbReference type="ARBA" id="ARBA00004925"/>
    </source>
</evidence>
<evidence type="ECO:0000256" key="14">
    <source>
        <dbReference type="ARBA" id="ARBA00048372"/>
    </source>
</evidence>